<evidence type="ECO:0000256" key="1">
    <source>
        <dbReference type="SAM" id="MobiDB-lite"/>
    </source>
</evidence>
<dbReference type="EMBL" id="VFSU01000026">
    <property type="protein sequence ID" value="TPE60569.1"/>
    <property type="molecule type" value="Genomic_DNA"/>
</dbReference>
<dbReference type="SMART" id="SM00357">
    <property type="entry name" value="CSP"/>
    <property type="match status" value="2"/>
</dbReference>
<protein>
    <submittedName>
        <fullName evidence="3">Cold-shock protein</fullName>
    </submittedName>
</protein>
<evidence type="ECO:0000313" key="3">
    <source>
        <dbReference type="EMBL" id="TPE60569.1"/>
    </source>
</evidence>
<reference evidence="3 4" key="1">
    <citation type="submission" date="2019-06" db="EMBL/GenBank/DDBJ databases">
        <authorList>
            <person name="Lee I."/>
            <person name="Jang G.I."/>
            <person name="Hwang C.Y."/>
        </authorList>
    </citation>
    <scope>NUCLEOTIDE SEQUENCE [LARGE SCALE GENOMIC DNA]</scope>
    <source>
        <strain evidence="3 4">PAMC 28131</strain>
    </source>
</reference>
<dbReference type="InterPro" id="IPR011129">
    <property type="entry name" value="CSD"/>
</dbReference>
<feature type="domain" description="CSD" evidence="2">
    <location>
        <begin position="205"/>
        <end position="271"/>
    </location>
</feature>
<dbReference type="PROSITE" id="PS51857">
    <property type="entry name" value="CSD_2"/>
    <property type="match status" value="2"/>
</dbReference>
<name>A0A501XJH7_9SPHN</name>
<feature type="region of interest" description="Disordered" evidence="1">
    <location>
        <begin position="1"/>
        <end position="93"/>
    </location>
</feature>
<keyword evidence="4" id="KW-1185">Reference proteome</keyword>
<organism evidence="3 4">
    <name type="scientific">Sandaracinobacter neustonicus</name>
    <dbReference type="NCBI Taxonomy" id="1715348"/>
    <lineage>
        <taxon>Bacteria</taxon>
        <taxon>Pseudomonadati</taxon>
        <taxon>Pseudomonadota</taxon>
        <taxon>Alphaproteobacteria</taxon>
        <taxon>Sphingomonadales</taxon>
        <taxon>Sphingosinicellaceae</taxon>
        <taxon>Sandaracinobacter</taxon>
    </lineage>
</organism>
<feature type="compositionally biased region" description="Basic and acidic residues" evidence="1">
    <location>
        <begin position="167"/>
        <end position="176"/>
    </location>
</feature>
<dbReference type="Proteomes" id="UP000319897">
    <property type="component" value="Unassembled WGS sequence"/>
</dbReference>
<proteinExistence type="predicted"/>
<dbReference type="SUPFAM" id="SSF50249">
    <property type="entry name" value="Nucleic acid-binding proteins"/>
    <property type="match status" value="2"/>
</dbReference>
<dbReference type="PANTHER" id="PTHR46565">
    <property type="entry name" value="COLD SHOCK DOMAIN PROTEIN 2"/>
    <property type="match status" value="1"/>
</dbReference>
<feature type="domain" description="CSD" evidence="2">
    <location>
        <begin position="95"/>
        <end position="160"/>
    </location>
</feature>
<dbReference type="Gene3D" id="2.40.50.140">
    <property type="entry name" value="Nucleic acid-binding proteins"/>
    <property type="match status" value="2"/>
</dbReference>
<dbReference type="InterPro" id="IPR012340">
    <property type="entry name" value="NA-bd_OB-fold"/>
</dbReference>
<dbReference type="PRINTS" id="PR00050">
    <property type="entry name" value="COLDSHOCK"/>
</dbReference>
<dbReference type="GO" id="GO:0005829">
    <property type="term" value="C:cytosol"/>
    <property type="evidence" value="ECO:0007669"/>
    <property type="project" value="UniProtKB-ARBA"/>
</dbReference>
<comment type="caution">
    <text evidence="3">The sequence shown here is derived from an EMBL/GenBank/DDBJ whole genome shotgun (WGS) entry which is preliminary data.</text>
</comment>
<dbReference type="PANTHER" id="PTHR46565:SF5">
    <property type="entry name" value="COLD SHOCK PROTEIN 2-LIKE"/>
    <property type="match status" value="1"/>
</dbReference>
<feature type="compositionally biased region" description="Gly residues" evidence="1">
    <location>
        <begin position="177"/>
        <end position="194"/>
    </location>
</feature>
<dbReference type="InterPro" id="IPR002059">
    <property type="entry name" value="CSP_DNA-bd"/>
</dbReference>
<evidence type="ECO:0000313" key="4">
    <source>
        <dbReference type="Proteomes" id="UP000319897"/>
    </source>
</evidence>
<dbReference type="GO" id="GO:0003676">
    <property type="term" value="F:nucleic acid binding"/>
    <property type="evidence" value="ECO:0007669"/>
    <property type="project" value="InterPro"/>
</dbReference>
<feature type="region of interest" description="Disordered" evidence="1">
    <location>
        <begin position="167"/>
        <end position="202"/>
    </location>
</feature>
<dbReference type="OrthoDB" id="9791685at2"/>
<evidence type="ECO:0000259" key="2">
    <source>
        <dbReference type="PROSITE" id="PS51857"/>
    </source>
</evidence>
<sequence length="272" mass="27786">MSYDDKRRGGGRGRGDDKRSRGFEEGGFDFDSGFGRGGGGGGGYGRGGFGGGSGGGGFGGGGFGGGGPRGGGFGGGGGGGFGGGPRGGPGMVIGQGRGKVKFFNAQKGFGFVVRDDGGEDVFLHISALERAGLTNVAENQEIDFTLTERNGRISATDVSIVGDLIEPQERAPRPPREGGGSFERGPRPAGGGFGNRPPPVTDGTRYEGTVKFFNGQKGFGFIARDDGGADAFVHISAVERAGLSDLPENQRISFELELDRRGKQAAVNIELI</sequence>
<dbReference type="AlphaFoldDB" id="A0A501XJH7"/>
<dbReference type="RefSeq" id="WP_140928505.1">
    <property type="nucleotide sequence ID" value="NZ_VFSU01000026.1"/>
</dbReference>
<gene>
    <name evidence="3" type="ORF">FJQ54_11285</name>
</gene>
<feature type="compositionally biased region" description="Basic and acidic residues" evidence="1">
    <location>
        <begin position="1"/>
        <end position="24"/>
    </location>
</feature>
<accession>A0A501XJH7</accession>
<feature type="compositionally biased region" description="Gly residues" evidence="1">
    <location>
        <begin position="34"/>
        <end position="93"/>
    </location>
</feature>
<dbReference type="Pfam" id="PF00313">
    <property type="entry name" value="CSD"/>
    <property type="match status" value="2"/>
</dbReference>
<dbReference type="CDD" id="cd04458">
    <property type="entry name" value="CSP_CDS"/>
    <property type="match status" value="2"/>
</dbReference>